<keyword evidence="5" id="KW-0813">Transport</keyword>
<gene>
    <name evidence="14" type="primary">YFH1</name>
    <name evidence="14" type="ORF">LTR16_002449</name>
</gene>
<accession>A0ABR0LPI9</accession>
<dbReference type="PROSITE" id="PS01344">
    <property type="entry name" value="FRATAXIN_1"/>
    <property type="match status" value="1"/>
</dbReference>
<comment type="catalytic activity">
    <reaction evidence="12">
        <text>4 Fe(2+) + O2 + 4 H(+) = 4 Fe(3+) + 2 H2O</text>
        <dbReference type="Rhea" id="RHEA:11148"/>
        <dbReference type="ChEBI" id="CHEBI:15377"/>
        <dbReference type="ChEBI" id="CHEBI:15378"/>
        <dbReference type="ChEBI" id="CHEBI:15379"/>
        <dbReference type="ChEBI" id="CHEBI:29033"/>
        <dbReference type="ChEBI" id="CHEBI:29034"/>
        <dbReference type="EC" id="1.16.3.1"/>
    </reaction>
</comment>
<evidence type="ECO:0000313" key="14">
    <source>
        <dbReference type="EMBL" id="KAK5201501.1"/>
    </source>
</evidence>
<dbReference type="EC" id="1.16.3.1" evidence="3"/>
<keyword evidence="8 14" id="KW-0560">Oxidoreductase</keyword>
<dbReference type="InterPro" id="IPR036524">
    <property type="entry name" value="Frataxin/CyaY_sf"/>
</dbReference>
<dbReference type="SMART" id="SM01219">
    <property type="entry name" value="Frataxin_Cyay"/>
    <property type="match status" value="1"/>
</dbReference>
<dbReference type="InterPro" id="IPR017789">
    <property type="entry name" value="Frataxin"/>
</dbReference>
<protein>
    <recommendedName>
        <fullName evidence="3">ferroxidase</fullName>
        <ecNumber evidence="3">1.16.3.1</ecNumber>
    </recommendedName>
</protein>
<comment type="caution">
    <text evidence="14">The sequence shown here is derived from an EMBL/GenBank/DDBJ whole genome shotgun (WGS) entry which is preliminary data.</text>
</comment>
<dbReference type="NCBIfam" id="TIGR03422">
    <property type="entry name" value="mito_frataxin"/>
    <property type="match status" value="1"/>
</dbReference>
<keyword evidence="4" id="KW-0409">Iron storage</keyword>
<evidence type="ECO:0000256" key="6">
    <source>
        <dbReference type="ARBA" id="ARBA00022496"/>
    </source>
</evidence>
<evidence type="ECO:0000256" key="2">
    <source>
        <dbReference type="ARBA" id="ARBA00008183"/>
    </source>
</evidence>
<evidence type="ECO:0000256" key="13">
    <source>
        <dbReference type="SAM" id="MobiDB-lite"/>
    </source>
</evidence>
<dbReference type="PANTHER" id="PTHR16821:SF2">
    <property type="entry name" value="FRATAXIN, MITOCHONDRIAL"/>
    <property type="match status" value="1"/>
</dbReference>
<evidence type="ECO:0000256" key="5">
    <source>
        <dbReference type="ARBA" id="ARBA00022448"/>
    </source>
</evidence>
<dbReference type="Proteomes" id="UP001357485">
    <property type="component" value="Unassembled WGS sequence"/>
</dbReference>
<dbReference type="SUPFAM" id="SSF55387">
    <property type="entry name" value="Frataxin/Nqo15-like"/>
    <property type="match status" value="1"/>
</dbReference>
<dbReference type="GO" id="GO:0004322">
    <property type="term" value="F:ferroxidase activity"/>
    <property type="evidence" value="ECO:0007669"/>
    <property type="project" value="UniProtKB-EC"/>
</dbReference>
<keyword evidence="6" id="KW-0410">Iron transport</keyword>
<evidence type="ECO:0000256" key="12">
    <source>
        <dbReference type="ARBA" id="ARBA00047990"/>
    </source>
</evidence>
<keyword evidence="7" id="KW-0809">Transit peptide</keyword>
<dbReference type="Gene3D" id="3.30.920.10">
    <property type="entry name" value="Frataxin/CyaY"/>
    <property type="match status" value="1"/>
</dbReference>
<reference evidence="14 15" key="1">
    <citation type="submission" date="2023-08" db="EMBL/GenBank/DDBJ databases">
        <title>Black Yeasts Isolated from many extreme environments.</title>
        <authorList>
            <person name="Coleine C."/>
            <person name="Stajich J.E."/>
            <person name="Selbmann L."/>
        </authorList>
    </citation>
    <scope>NUCLEOTIDE SEQUENCE [LARGE SCALE GENOMIC DNA]</scope>
    <source>
        <strain evidence="14 15">CCFEE 536</strain>
    </source>
</reference>
<dbReference type="NCBIfam" id="TIGR03421">
    <property type="entry name" value="FeS_CyaY"/>
    <property type="match status" value="1"/>
</dbReference>
<comment type="subcellular location">
    <subcellularLocation>
        <location evidence="1">Mitochondrion</location>
    </subcellularLocation>
</comment>
<dbReference type="InterPro" id="IPR020895">
    <property type="entry name" value="Frataxin_CS"/>
</dbReference>
<evidence type="ECO:0000256" key="3">
    <source>
        <dbReference type="ARBA" id="ARBA00013107"/>
    </source>
</evidence>
<organism evidence="14 15">
    <name type="scientific">Cryomyces antarcticus</name>
    <dbReference type="NCBI Taxonomy" id="329879"/>
    <lineage>
        <taxon>Eukaryota</taxon>
        <taxon>Fungi</taxon>
        <taxon>Dikarya</taxon>
        <taxon>Ascomycota</taxon>
        <taxon>Pezizomycotina</taxon>
        <taxon>Dothideomycetes</taxon>
        <taxon>Dothideomycetes incertae sedis</taxon>
        <taxon>Cryomyces</taxon>
    </lineage>
</organism>
<name>A0ABR0LPI9_9PEZI</name>
<keyword evidence="15" id="KW-1185">Reference proteome</keyword>
<evidence type="ECO:0000313" key="15">
    <source>
        <dbReference type="Proteomes" id="UP001357485"/>
    </source>
</evidence>
<dbReference type="PANTHER" id="PTHR16821">
    <property type="entry name" value="FRATAXIN"/>
    <property type="match status" value="1"/>
</dbReference>
<dbReference type="InterPro" id="IPR002908">
    <property type="entry name" value="Frataxin/CyaY"/>
</dbReference>
<comment type="similarity">
    <text evidence="2">Belongs to the frataxin family.</text>
</comment>
<evidence type="ECO:0000256" key="10">
    <source>
        <dbReference type="ARBA" id="ARBA00023065"/>
    </source>
</evidence>
<evidence type="ECO:0000256" key="8">
    <source>
        <dbReference type="ARBA" id="ARBA00023002"/>
    </source>
</evidence>
<feature type="region of interest" description="Disordered" evidence="13">
    <location>
        <begin position="56"/>
        <end position="82"/>
    </location>
</feature>
<dbReference type="EMBL" id="JAVRRA010016603">
    <property type="protein sequence ID" value="KAK5201501.1"/>
    <property type="molecule type" value="Genomic_DNA"/>
</dbReference>
<keyword evidence="11" id="KW-0496">Mitochondrion</keyword>
<keyword evidence="9" id="KW-0408">Iron</keyword>
<keyword evidence="10" id="KW-0406">Ion transport</keyword>
<dbReference type="Pfam" id="PF01491">
    <property type="entry name" value="Frataxin_Cyay"/>
    <property type="match status" value="1"/>
</dbReference>
<sequence length="204" mass="22585">MSASTAYRITTRALRSTVRRTSAFTPKRSFQPSVRSAVFGSSIVFPRNFSASSSRYGIMPDAEDPAPQPDKPSELSTQAAAISDEKYHERADAYMEEIVARMEELQEGREDLDVEYSAGVLNVTFPPAGTYVLNKQPPNKQIWLSSPITGPKRFDWVMSGESMHQKEGGGVGDWVYLRDGTTLTGLLRKELGITVDPHAEPEVQ</sequence>
<proteinExistence type="inferred from homology"/>
<dbReference type="PROSITE" id="PS50810">
    <property type="entry name" value="FRATAXIN_2"/>
    <property type="match status" value="1"/>
</dbReference>
<evidence type="ECO:0000256" key="11">
    <source>
        <dbReference type="ARBA" id="ARBA00023128"/>
    </source>
</evidence>
<evidence type="ECO:0000256" key="9">
    <source>
        <dbReference type="ARBA" id="ARBA00023004"/>
    </source>
</evidence>
<evidence type="ECO:0000256" key="1">
    <source>
        <dbReference type="ARBA" id="ARBA00004173"/>
    </source>
</evidence>
<evidence type="ECO:0000256" key="7">
    <source>
        <dbReference type="ARBA" id="ARBA00022946"/>
    </source>
</evidence>
<evidence type="ECO:0000256" key="4">
    <source>
        <dbReference type="ARBA" id="ARBA00022434"/>
    </source>
</evidence>